<evidence type="ECO:0000259" key="2">
    <source>
        <dbReference type="Pfam" id="PF05425"/>
    </source>
</evidence>
<organism evidence="3 4">
    <name type="scientific">Derxia gummosa DSM 723</name>
    <dbReference type="NCBI Taxonomy" id="1121388"/>
    <lineage>
        <taxon>Bacteria</taxon>
        <taxon>Pseudomonadati</taxon>
        <taxon>Pseudomonadota</taxon>
        <taxon>Betaproteobacteria</taxon>
        <taxon>Burkholderiales</taxon>
        <taxon>Alcaligenaceae</taxon>
        <taxon>Derxia</taxon>
    </lineage>
</organism>
<dbReference type="Proteomes" id="UP000675920">
    <property type="component" value="Unplaced"/>
</dbReference>
<dbReference type="GO" id="GO:0016020">
    <property type="term" value="C:membrane"/>
    <property type="evidence" value="ECO:0007669"/>
    <property type="project" value="InterPro"/>
</dbReference>
<dbReference type="InterPro" id="IPR008457">
    <property type="entry name" value="Cu-R_CopD_dom"/>
</dbReference>
<keyword evidence="1" id="KW-1133">Transmembrane helix</keyword>
<feature type="transmembrane region" description="Helical" evidence="1">
    <location>
        <begin position="53"/>
        <end position="73"/>
    </location>
</feature>
<reference evidence="4" key="1">
    <citation type="journal article" date="1994" name="FEMS Microbiol. Rev.">
        <title>Molecular mechanisms of copper resistance and accumulation in bacteria.</title>
        <authorList>
            <person name="Cooksey D.A."/>
        </authorList>
    </citation>
    <scope>NUCLEOTIDE SEQUENCE</scope>
</reference>
<keyword evidence="1" id="KW-0472">Membrane</keyword>
<name>A0A8B6X722_9BURK</name>
<keyword evidence="3" id="KW-1185">Reference proteome</keyword>
<dbReference type="Pfam" id="PF05425">
    <property type="entry name" value="CopD"/>
    <property type="match status" value="1"/>
</dbReference>
<sequence length="153" mass="16223">MLPHALLLLVHLLAAIVWIGGMTVMHFAVRPAAVARLEPPARLGFMADALGRFFNWVTAAIVLLFASGLGMALPAGMAQLHWSVHAMLGIGCVMTAIFGVIRLSAWPRLVRAVAERQWPAGAAALARIRVLVTVNLALGVLVIALVIVGPALR</sequence>
<protein>
    <submittedName>
        <fullName evidence="4">CopD family protein</fullName>
    </submittedName>
</protein>
<dbReference type="OrthoDB" id="8419862at2"/>
<evidence type="ECO:0000256" key="1">
    <source>
        <dbReference type="SAM" id="Phobius"/>
    </source>
</evidence>
<keyword evidence="1" id="KW-0812">Transmembrane</keyword>
<feature type="transmembrane region" description="Helical" evidence="1">
    <location>
        <begin position="85"/>
        <end position="106"/>
    </location>
</feature>
<dbReference type="AlphaFoldDB" id="A0A8B6X722"/>
<evidence type="ECO:0000313" key="3">
    <source>
        <dbReference type="Proteomes" id="UP000675920"/>
    </source>
</evidence>
<reference evidence="4" key="2">
    <citation type="submission" date="2025-08" db="UniProtKB">
        <authorList>
            <consortium name="RefSeq"/>
        </authorList>
    </citation>
    <scope>IDENTIFICATION</scope>
</reference>
<feature type="transmembrane region" description="Helical" evidence="1">
    <location>
        <begin position="126"/>
        <end position="152"/>
    </location>
</feature>
<accession>A0A8B6X722</accession>
<dbReference type="RefSeq" id="WP_034410458.1">
    <property type="nucleotide sequence ID" value="NZ_AXWS01000007.1"/>
</dbReference>
<evidence type="ECO:0000313" key="4">
    <source>
        <dbReference type="RefSeq" id="WP_034410458.1"/>
    </source>
</evidence>
<proteinExistence type="predicted"/>
<feature type="domain" description="Copper resistance protein D" evidence="2">
    <location>
        <begin position="48"/>
        <end position="148"/>
    </location>
</feature>